<protein>
    <submittedName>
        <fullName evidence="1">Uncharacterized protein</fullName>
    </submittedName>
</protein>
<dbReference type="AlphaFoldDB" id="A0A5B7GQL7"/>
<sequence>MRLYWKRGSMIWVVLEDWKSILDCIGKNGWEVTLVVLETWKSIRLYWKSVSVPLKICNVLWILLKAW</sequence>
<evidence type="ECO:0000313" key="2">
    <source>
        <dbReference type="Proteomes" id="UP000324222"/>
    </source>
</evidence>
<accession>A0A5B7GQL7</accession>
<dbReference type="Proteomes" id="UP000324222">
    <property type="component" value="Unassembled WGS sequence"/>
</dbReference>
<name>A0A5B7GQL7_PORTR</name>
<organism evidence="1 2">
    <name type="scientific">Portunus trituberculatus</name>
    <name type="common">Swimming crab</name>
    <name type="synonym">Neptunus trituberculatus</name>
    <dbReference type="NCBI Taxonomy" id="210409"/>
    <lineage>
        <taxon>Eukaryota</taxon>
        <taxon>Metazoa</taxon>
        <taxon>Ecdysozoa</taxon>
        <taxon>Arthropoda</taxon>
        <taxon>Crustacea</taxon>
        <taxon>Multicrustacea</taxon>
        <taxon>Malacostraca</taxon>
        <taxon>Eumalacostraca</taxon>
        <taxon>Eucarida</taxon>
        <taxon>Decapoda</taxon>
        <taxon>Pleocyemata</taxon>
        <taxon>Brachyura</taxon>
        <taxon>Eubrachyura</taxon>
        <taxon>Portunoidea</taxon>
        <taxon>Portunidae</taxon>
        <taxon>Portuninae</taxon>
        <taxon>Portunus</taxon>
    </lineage>
</organism>
<comment type="caution">
    <text evidence="1">The sequence shown here is derived from an EMBL/GenBank/DDBJ whole genome shotgun (WGS) entry which is preliminary data.</text>
</comment>
<evidence type="ECO:0000313" key="1">
    <source>
        <dbReference type="EMBL" id="MPC59903.1"/>
    </source>
</evidence>
<keyword evidence="2" id="KW-1185">Reference proteome</keyword>
<gene>
    <name evidence="1" type="ORF">E2C01_053932</name>
</gene>
<reference evidence="1 2" key="1">
    <citation type="submission" date="2019-05" db="EMBL/GenBank/DDBJ databases">
        <title>Another draft genome of Portunus trituberculatus and its Hox gene families provides insights of decapod evolution.</title>
        <authorList>
            <person name="Jeong J.-H."/>
            <person name="Song I."/>
            <person name="Kim S."/>
            <person name="Choi T."/>
            <person name="Kim D."/>
            <person name="Ryu S."/>
            <person name="Kim W."/>
        </authorList>
    </citation>
    <scope>NUCLEOTIDE SEQUENCE [LARGE SCALE GENOMIC DNA]</scope>
    <source>
        <tissue evidence="1">Muscle</tissue>
    </source>
</reference>
<proteinExistence type="predicted"/>
<dbReference type="EMBL" id="VSRR010016966">
    <property type="protein sequence ID" value="MPC59903.1"/>
    <property type="molecule type" value="Genomic_DNA"/>
</dbReference>